<comment type="caution">
    <text evidence="1">The sequence shown here is derived from an EMBL/GenBank/DDBJ whole genome shotgun (WGS) entry which is preliminary data.</text>
</comment>
<dbReference type="OrthoDB" id="3514105at2"/>
<dbReference type="GO" id="GO:0032259">
    <property type="term" value="P:methylation"/>
    <property type="evidence" value="ECO:0007669"/>
    <property type="project" value="UniProtKB-KW"/>
</dbReference>
<dbReference type="InterPro" id="IPR006764">
    <property type="entry name" value="SAM_dep_MeTrfase_SAV2177_type"/>
</dbReference>
<keyword evidence="2" id="KW-1185">Reference proteome</keyword>
<dbReference type="GO" id="GO:0008168">
    <property type="term" value="F:methyltransferase activity"/>
    <property type="evidence" value="ECO:0007669"/>
    <property type="project" value="UniProtKB-KW"/>
</dbReference>
<name>A0A558B0Y1_9PSEU</name>
<keyword evidence="1" id="KW-0808">Transferase</keyword>
<reference evidence="1 2" key="2">
    <citation type="submission" date="2019-08" db="EMBL/GenBank/DDBJ databases">
        <title>Amycolatopsis acidicola sp. nov., isolated from peat swamp forest soil.</title>
        <authorList>
            <person name="Srisuk N."/>
        </authorList>
    </citation>
    <scope>NUCLEOTIDE SEQUENCE [LARGE SCALE GENOMIC DNA]</scope>
    <source>
        <strain evidence="1 2">TBRC 6029</strain>
    </source>
</reference>
<protein>
    <submittedName>
        <fullName evidence="1">Methyltransferase</fullName>
    </submittedName>
</protein>
<organism evidence="1 2">
    <name type="scientific">Amycolatopsis rhizosphaerae</name>
    <dbReference type="NCBI Taxonomy" id="2053003"/>
    <lineage>
        <taxon>Bacteria</taxon>
        <taxon>Bacillati</taxon>
        <taxon>Actinomycetota</taxon>
        <taxon>Actinomycetes</taxon>
        <taxon>Pseudonocardiales</taxon>
        <taxon>Pseudonocardiaceae</taxon>
        <taxon>Amycolatopsis</taxon>
    </lineage>
</organism>
<dbReference type="Gene3D" id="3.40.50.150">
    <property type="entry name" value="Vaccinia Virus protein VP39"/>
    <property type="match status" value="1"/>
</dbReference>
<gene>
    <name evidence="1" type="ORF">FNH05_29445</name>
</gene>
<dbReference type="Proteomes" id="UP000320011">
    <property type="component" value="Unassembled WGS sequence"/>
</dbReference>
<dbReference type="PIRSF" id="PIRSF017393">
    <property type="entry name" value="MTase_SAV2177"/>
    <property type="match status" value="1"/>
</dbReference>
<dbReference type="AlphaFoldDB" id="A0A558B0Y1"/>
<dbReference type="RefSeq" id="WP_144592112.1">
    <property type="nucleotide sequence ID" value="NZ_VJWX01000424.1"/>
</dbReference>
<accession>A0A558B0Y1</accession>
<dbReference type="Pfam" id="PF04672">
    <property type="entry name" value="Methyltransf_19"/>
    <property type="match status" value="1"/>
</dbReference>
<keyword evidence="1" id="KW-0489">Methyltransferase</keyword>
<dbReference type="EMBL" id="VJWX01000424">
    <property type="protein sequence ID" value="TVT30178.1"/>
    <property type="molecule type" value="Genomic_DNA"/>
</dbReference>
<evidence type="ECO:0000313" key="2">
    <source>
        <dbReference type="Proteomes" id="UP000320011"/>
    </source>
</evidence>
<reference evidence="1 2" key="1">
    <citation type="submission" date="2019-07" db="EMBL/GenBank/DDBJ databases">
        <authorList>
            <person name="Duangmal K."/>
            <person name="Teo W.F.A."/>
        </authorList>
    </citation>
    <scope>NUCLEOTIDE SEQUENCE [LARGE SCALE GENOMIC DNA]</scope>
    <source>
        <strain evidence="1 2">TBRC 6029</strain>
    </source>
</reference>
<sequence>MKDRGEAASVPEGVDLDHPNAARVYDYFLGGTANWAIDRVLGDQLSAMVPIIRTGARVNREFLGRAVRYCLRQGITQFLDLGSGVPTVGNVHEVADAVDPDSRCVYVDREPVAVAHARVLIEDDGDPERHVVLHEDLRNVNEVWKRAVATGVLDPSRPVGLLMVSVLHFLEPQEKVPEVVAQYRSFLPSGSHLIVSHATFDAVPEQERQQFQQAVELYHHSGNPAFPRSREVIADYFGDFPLVEPGLVWLPEWHVEDGPAKTSALLAGRPAACCFLGGIGVKP</sequence>
<proteinExistence type="predicted"/>
<dbReference type="InterPro" id="IPR029063">
    <property type="entry name" value="SAM-dependent_MTases_sf"/>
</dbReference>
<evidence type="ECO:0000313" key="1">
    <source>
        <dbReference type="EMBL" id="TVT30178.1"/>
    </source>
</evidence>
<dbReference type="SUPFAM" id="SSF53335">
    <property type="entry name" value="S-adenosyl-L-methionine-dependent methyltransferases"/>
    <property type="match status" value="1"/>
</dbReference>